<sequence length="992" mass="115054">ELEGEICNLRVYSELWVDNPSGWQRVDYQDDYLDYAGGDDCYSHQHSEFALYALNSDDSWEEGPDELQLGDNHVYFDTSGLQLKEGVEYWVRAEFVGDGTDNVYNTHTFYLGDGSSRDQRYTIDYQGEDLHLNFTMYEWTCDSHVRAYLDYRTPSHNGYRIAQFTGSRSDFDYAQCDPAGEIELSGQIVPGNESWEYGLEDYNWELAAGTTNLAWNLTDLDSGERYKFQYNVWVDRVRAYDNAEFEWDSFGDSADFEWLLVIDEHACYVHGWLRLYIEVPDESTGYYDGDFQEVAFADFHVNEPCVPHFEINAQDSSGSWHDAMGEYVLSNNTTQMIFDMSDISEDYYYVGYQWNTDSNSSGWQYDYVTVDGTGTDGLYWNITLEDTDCIANVDIALYRVDYWGNNNHIQSYDVDLTGPCILPFRLFVYQDGAWVEEPDSISIGTQQMKWDLSNLVQGEQYGFNWYYSNNVYSSGWNYTQFTHDGSDMEFSIDVSHWSCSVYLYGEMDHITNESTTRIIGKSYSLPVSGCVDGGDIVLSAYMSGGWEDYPPSHALDSGTTQLRWDLSDMESGYNYTFEWLVWINGEIVSYDYVQGFFGASEEVFWNITVDEDITCEIRVYGRLLVATSTNNWLSVEGLNDYFYPDCSGERDFSPIDVLRLQDDGTWAEDDELTSGDNTIRFDFSELNQDVQYRLYYSISTTQGSHQNTHWFYTSDTPEIDFNASVSVWDCDLSLHYNMYVYSIVSGSFFMGNFYEYYDAPCISDSDVELERYDGTDWDDDPDSEDLEDGTNQMMWNLTGLAVGYEYALEWFVKNNNQYVEHEHVLWNATSTEDSVYWNLTIDEQGVCSVYLWSRLYMRDNSSDWMEFDYTDQSFSPSCESEELFDHVTLWAKVNGSWVQDPDYLPTGDTEMYWDTSNLIDGSNHNLYWSWNTDDGGDSHSEYFIADGSQFNWTLSSNMWSCQAYVTFYVNLYSPIVSNHWVDGDNFYIGTEC</sequence>
<reference evidence="1" key="1">
    <citation type="submission" date="2018-05" db="EMBL/GenBank/DDBJ databases">
        <authorList>
            <person name="Lanie J.A."/>
            <person name="Ng W.-L."/>
            <person name="Kazmierczak K.M."/>
            <person name="Andrzejewski T.M."/>
            <person name="Davidsen T.M."/>
            <person name="Wayne K.J."/>
            <person name="Tettelin H."/>
            <person name="Glass J.I."/>
            <person name="Rusch D."/>
            <person name="Podicherti R."/>
            <person name="Tsui H.-C.T."/>
            <person name="Winkler M.E."/>
        </authorList>
    </citation>
    <scope>NUCLEOTIDE SEQUENCE</scope>
</reference>
<proteinExistence type="predicted"/>
<dbReference type="AlphaFoldDB" id="A0A381XDJ8"/>
<evidence type="ECO:0000313" key="1">
    <source>
        <dbReference type="EMBL" id="SVA62824.1"/>
    </source>
</evidence>
<feature type="non-terminal residue" evidence="1">
    <location>
        <position position="1"/>
    </location>
</feature>
<organism evidence="1">
    <name type="scientific">marine metagenome</name>
    <dbReference type="NCBI Taxonomy" id="408172"/>
    <lineage>
        <taxon>unclassified sequences</taxon>
        <taxon>metagenomes</taxon>
        <taxon>ecological metagenomes</taxon>
    </lineage>
</organism>
<name>A0A381XDJ8_9ZZZZ</name>
<dbReference type="EMBL" id="UINC01014789">
    <property type="protein sequence ID" value="SVA62824.1"/>
    <property type="molecule type" value="Genomic_DNA"/>
</dbReference>
<accession>A0A381XDJ8</accession>
<gene>
    <name evidence="1" type="ORF">METZ01_LOCUS115678</name>
</gene>
<feature type="non-terminal residue" evidence="1">
    <location>
        <position position="992"/>
    </location>
</feature>
<protein>
    <submittedName>
        <fullName evidence="1">Uncharacterized protein</fullName>
    </submittedName>
</protein>